<keyword evidence="1" id="KW-0614">Plasmid</keyword>
<dbReference type="RefSeq" id="WP_063592774.1">
    <property type="nucleotide sequence ID" value="NZ_CP015327.1"/>
</dbReference>
<name>A0A2S1M0E1_9BACI</name>
<dbReference type="Proteomes" id="UP000036202">
    <property type="component" value="Plasmid pbeh5"/>
</dbReference>
<sequence length="262" mass="29213">MKKLSILTYVLLVCLLAVTVIGVDGKVNAKPETDPENSGVPAFGVMKKNYVSWWEEKAKHDEYAKEQWETFYQLNEGQKNKFLKAILDGKTTREALDKWADKSLPQNERVPVGDSGVYVKATSTWLDKKGNEIKNVRAASELPDGSYYYRYERDLGYVIGDNELNTSKVHVTVFATVKDGEIQADNATGGHSNINPFIEIRDGVSSSFTQGDRAVGNQPFEVVASAFGFIDMDFLSRSLNLYSYIDKSSGTAGGWGEFEEIF</sequence>
<protein>
    <submittedName>
        <fullName evidence="1">Uncharacterized protein</fullName>
    </submittedName>
</protein>
<keyword evidence="2" id="KW-1185">Reference proteome</keyword>
<accession>A0A2S1M0E1</accession>
<gene>
    <name evidence="1" type="ORF">BEH_26060</name>
</gene>
<dbReference type="AlphaFoldDB" id="A0A2S1M0E1"/>
<dbReference type="KEGG" id="beo:BEH_26060"/>
<reference evidence="1 2" key="1">
    <citation type="journal article" date="2015" name="PLoS ONE">
        <title>Genome Sequence of Bacillus endophyticus and Analysis of Its Companion Mechanism in the Ketogulonigenium vulgare-Bacillus Strain Consortium.</title>
        <authorList>
            <person name="Jia N."/>
            <person name="Du J."/>
            <person name="Ding M.Z."/>
            <person name="Gao F."/>
            <person name="Yuan Y.J."/>
        </authorList>
    </citation>
    <scope>NUCLEOTIDE SEQUENCE [LARGE SCALE GENOMIC DNA]</scope>
    <source>
        <strain evidence="1 2">Hbe603</strain>
        <plasmid evidence="2">pbeh5</plasmid>
    </source>
</reference>
<evidence type="ECO:0000313" key="2">
    <source>
        <dbReference type="Proteomes" id="UP000036202"/>
    </source>
</evidence>
<proteinExistence type="predicted"/>
<organism evidence="1 2">
    <name type="scientific">Priestia filamentosa</name>
    <dbReference type="NCBI Taxonomy" id="1402861"/>
    <lineage>
        <taxon>Bacteria</taxon>
        <taxon>Bacillati</taxon>
        <taxon>Bacillota</taxon>
        <taxon>Bacilli</taxon>
        <taxon>Bacillales</taxon>
        <taxon>Bacillaceae</taxon>
        <taxon>Priestia</taxon>
    </lineage>
</organism>
<dbReference type="OrthoDB" id="9949046at2"/>
<geneLocation type="plasmid" evidence="2">
    <name>pbeh5</name>
</geneLocation>
<evidence type="ECO:0000313" key="1">
    <source>
        <dbReference type="EMBL" id="AWG44823.1"/>
    </source>
</evidence>
<dbReference type="EMBL" id="CP015327">
    <property type="protein sequence ID" value="AWG44823.1"/>
    <property type="molecule type" value="Genomic_DNA"/>
</dbReference>